<dbReference type="CDD" id="cd01467">
    <property type="entry name" value="vWA_BatA_type"/>
    <property type="match status" value="1"/>
</dbReference>
<organism evidence="2 3">
    <name type="scientific">Xanthobacter agilis</name>
    <dbReference type="NCBI Taxonomy" id="47492"/>
    <lineage>
        <taxon>Bacteria</taxon>
        <taxon>Pseudomonadati</taxon>
        <taxon>Pseudomonadota</taxon>
        <taxon>Alphaproteobacteria</taxon>
        <taxon>Hyphomicrobiales</taxon>
        <taxon>Xanthobacteraceae</taxon>
        <taxon>Xanthobacter</taxon>
    </lineage>
</organism>
<name>A0ABU0LF73_XANAG</name>
<evidence type="ECO:0000313" key="2">
    <source>
        <dbReference type="EMBL" id="MDQ0505788.1"/>
    </source>
</evidence>
<dbReference type="Gene3D" id="3.40.50.410">
    <property type="entry name" value="von Willebrand factor, type A domain"/>
    <property type="match status" value="1"/>
</dbReference>
<feature type="domain" description="VWFA" evidence="1">
    <location>
        <begin position="92"/>
        <end position="282"/>
    </location>
</feature>
<keyword evidence="3" id="KW-1185">Reference proteome</keyword>
<protein>
    <submittedName>
        <fullName evidence="2">Ca-activated chloride channel family protein</fullName>
    </submittedName>
</protein>
<dbReference type="EMBL" id="JAUSVY010000005">
    <property type="protein sequence ID" value="MDQ0505788.1"/>
    <property type="molecule type" value="Genomic_DNA"/>
</dbReference>
<dbReference type="PANTHER" id="PTHR22550:SF18">
    <property type="entry name" value="VWFA DOMAIN-CONTAINING PROTEIN"/>
    <property type="match status" value="1"/>
</dbReference>
<dbReference type="PANTHER" id="PTHR22550">
    <property type="entry name" value="SPORE GERMINATION PROTEIN"/>
    <property type="match status" value="1"/>
</dbReference>
<gene>
    <name evidence="2" type="ORF">QOZ94_002588</name>
</gene>
<evidence type="ECO:0000313" key="3">
    <source>
        <dbReference type="Proteomes" id="UP001241747"/>
    </source>
</evidence>
<accession>A0ABU0LF73</accession>
<dbReference type="PROSITE" id="PS50234">
    <property type="entry name" value="VWFA"/>
    <property type="match status" value="1"/>
</dbReference>
<dbReference type="SUPFAM" id="SSF53300">
    <property type="entry name" value="vWA-like"/>
    <property type="match status" value="1"/>
</dbReference>
<dbReference type="Proteomes" id="UP001241747">
    <property type="component" value="Unassembled WGS sequence"/>
</dbReference>
<sequence length="341" mass="36524">MITFQWLWAFFLLPLPLLAWLALPAAPTPKAGALKVPFFRELRAAGLVGGRGGAGHLWRGLLLTLIWLLLVTAAARPTYVGPPIAVPVEGRDLMLAVDLSGSMARQDFSVGGVPMDRLSVVKAVADDFIARRVGDRVGLILFGTRAYVQAPLTFDRNVVRELLAASSIGMTGQETAIGDAIGLAIKTLRNRPDDQRVLILLTDGANTAGMLNPLQAAELAAREHVKIYTIGVGADPRAMNPWMVNMPSDLDEDALRKIAAITGGRYFRARDVQGLAGIYADIDRLEPVAGDPLYLNATQALFQWPLGAALVLSFLLGAGVLRPQGVPRGGTLAAPIEEARR</sequence>
<dbReference type="InterPro" id="IPR036465">
    <property type="entry name" value="vWFA_dom_sf"/>
</dbReference>
<dbReference type="SMART" id="SM00327">
    <property type="entry name" value="VWA"/>
    <property type="match status" value="1"/>
</dbReference>
<dbReference type="RefSeq" id="WP_237345424.1">
    <property type="nucleotide sequence ID" value="NZ_JABWGX010000010.1"/>
</dbReference>
<proteinExistence type="predicted"/>
<comment type="caution">
    <text evidence="2">The sequence shown here is derived from an EMBL/GenBank/DDBJ whole genome shotgun (WGS) entry which is preliminary data.</text>
</comment>
<evidence type="ECO:0000259" key="1">
    <source>
        <dbReference type="PROSITE" id="PS50234"/>
    </source>
</evidence>
<reference evidence="2 3" key="1">
    <citation type="submission" date="2023-07" db="EMBL/GenBank/DDBJ databases">
        <title>Genomic Encyclopedia of Type Strains, Phase IV (KMG-IV): sequencing the most valuable type-strain genomes for metagenomic binning, comparative biology and taxonomic classification.</title>
        <authorList>
            <person name="Goeker M."/>
        </authorList>
    </citation>
    <scope>NUCLEOTIDE SEQUENCE [LARGE SCALE GENOMIC DNA]</scope>
    <source>
        <strain evidence="2 3">DSM 3770</strain>
    </source>
</reference>
<dbReference type="InterPro" id="IPR033881">
    <property type="entry name" value="vWA_BatA_type"/>
</dbReference>
<dbReference type="InterPro" id="IPR050768">
    <property type="entry name" value="UPF0353/GerABKA_families"/>
</dbReference>
<dbReference type="InterPro" id="IPR002035">
    <property type="entry name" value="VWF_A"/>
</dbReference>
<dbReference type="Pfam" id="PF00092">
    <property type="entry name" value="VWA"/>
    <property type="match status" value="1"/>
</dbReference>